<evidence type="ECO:0000313" key="1">
    <source>
        <dbReference type="EMBL" id="DAD26197.1"/>
    </source>
</evidence>
<organism evidence="1 2">
    <name type="scientific">Nelumbo nucifera</name>
    <name type="common">Sacred lotus</name>
    <dbReference type="NCBI Taxonomy" id="4432"/>
    <lineage>
        <taxon>Eukaryota</taxon>
        <taxon>Viridiplantae</taxon>
        <taxon>Streptophyta</taxon>
        <taxon>Embryophyta</taxon>
        <taxon>Tracheophyta</taxon>
        <taxon>Spermatophyta</taxon>
        <taxon>Magnoliopsida</taxon>
        <taxon>Proteales</taxon>
        <taxon>Nelumbonaceae</taxon>
        <taxon>Nelumbo</taxon>
    </lineage>
</organism>
<gene>
    <name evidence="1" type="ORF">HUJ06_027665</name>
</gene>
<protein>
    <submittedName>
        <fullName evidence="1">Uncharacterized protein</fullName>
    </submittedName>
</protein>
<sequence>MNQWWDDDMIDDGDDSNLSTHIIECGVNSVIKKRSEYQMAEIIHPFLP</sequence>
<dbReference type="Proteomes" id="UP000607653">
    <property type="component" value="Unassembled WGS sequence"/>
</dbReference>
<dbReference type="AlphaFoldDB" id="A0A822Y162"/>
<reference evidence="1 2" key="1">
    <citation type="journal article" date="2020" name="Mol. Biol. Evol.">
        <title>Distinct Expression and Methylation Patterns for Genes with Different Fates following a Single Whole-Genome Duplication in Flowering Plants.</title>
        <authorList>
            <person name="Shi T."/>
            <person name="Rahmani R.S."/>
            <person name="Gugger P.F."/>
            <person name="Wang M."/>
            <person name="Li H."/>
            <person name="Zhang Y."/>
            <person name="Li Z."/>
            <person name="Wang Q."/>
            <person name="Van de Peer Y."/>
            <person name="Marchal K."/>
            <person name="Chen J."/>
        </authorList>
    </citation>
    <scope>NUCLEOTIDE SEQUENCE [LARGE SCALE GENOMIC DNA]</scope>
    <source>
        <tissue evidence="1">Leaf</tissue>
    </source>
</reference>
<name>A0A822Y162_NELNU</name>
<dbReference type="EMBL" id="DUZY01000002">
    <property type="protein sequence ID" value="DAD26197.1"/>
    <property type="molecule type" value="Genomic_DNA"/>
</dbReference>
<evidence type="ECO:0000313" key="2">
    <source>
        <dbReference type="Proteomes" id="UP000607653"/>
    </source>
</evidence>
<comment type="caution">
    <text evidence="1">The sequence shown here is derived from an EMBL/GenBank/DDBJ whole genome shotgun (WGS) entry which is preliminary data.</text>
</comment>
<accession>A0A822Y162</accession>
<keyword evidence="2" id="KW-1185">Reference proteome</keyword>
<proteinExistence type="predicted"/>